<evidence type="ECO:0008006" key="2">
    <source>
        <dbReference type="Google" id="ProtNLM"/>
    </source>
</evidence>
<evidence type="ECO:0000313" key="1">
    <source>
        <dbReference type="EMBL" id="VAV84313.1"/>
    </source>
</evidence>
<accession>A0A3B0RID0</accession>
<sequence>MKTIFFSILFSVLLMSCSKNSINNSNCNFLLNIGVNVSVNMNLPQFSQLQFVSNSVYVPNAGNGGIIITNSGTGFLAWDASDPNHTPSSCSVLSITGLEGNCGCTDANIYSLITGQPLNNSSLRCGLKAYRVEVNGSNLLITN</sequence>
<gene>
    <name evidence="1" type="ORF">MNBD_BACTEROID02-1859</name>
</gene>
<organism evidence="1">
    <name type="scientific">hydrothermal vent metagenome</name>
    <dbReference type="NCBI Taxonomy" id="652676"/>
    <lineage>
        <taxon>unclassified sequences</taxon>
        <taxon>metagenomes</taxon>
        <taxon>ecological metagenomes</taxon>
    </lineage>
</organism>
<reference evidence="1" key="1">
    <citation type="submission" date="2018-06" db="EMBL/GenBank/DDBJ databases">
        <authorList>
            <person name="Zhirakovskaya E."/>
        </authorList>
    </citation>
    <scope>NUCLEOTIDE SEQUENCE</scope>
</reference>
<dbReference type="EMBL" id="UOEB01000147">
    <property type="protein sequence ID" value="VAV84313.1"/>
    <property type="molecule type" value="Genomic_DNA"/>
</dbReference>
<proteinExistence type="predicted"/>
<protein>
    <recommendedName>
        <fullName evidence="2">Rieske domain-containing protein</fullName>
    </recommendedName>
</protein>
<dbReference type="PROSITE" id="PS51257">
    <property type="entry name" value="PROKAR_LIPOPROTEIN"/>
    <property type="match status" value="1"/>
</dbReference>
<name>A0A3B0RID0_9ZZZZ</name>
<dbReference type="AlphaFoldDB" id="A0A3B0RID0"/>